<feature type="transmembrane region" description="Helical" evidence="1">
    <location>
        <begin position="51"/>
        <end position="69"/>
    </location>
</feature>
<keyword evidence="1" id="KW-0472">Membrane</keyword>
<dbReference type="Proteomes" id="UP000605670">
    <property type="component" value="Unassembled WGS sequence"/>
</dbReference>
<evidence type="ECO:0008006" key="4">
    <source>
        <dbReference type="Google" id="ProtNLM"/>
    </source>
</evidence>
<evidence type="ECO:0000313" key="2">
    <source>
        <dbReference type="EMBL" id="GGF58689.1"/>
    </source>
</evidence>
<organism evidence="2 3">
    <name type="scientific">Ornithinimicrobium tianjinense</name>
    <dbReference type="NCBI Taxonomy" id="1195761"/>
    <lineage>
        <taxon>Bacteria</taxon>
        <taxon>Bacillati</taxon>
        <taxon>Actinomycetota</taxon>
        <taxon>Actinomycetes</taxon>
        <taxon>Micrococcales</taxon>
        <taxon>Ornithinimicrobiaceae</taxon>
        <taxon>Ornithinimicrobium</taxon>
    </lineage>
</organism>
<evidence type="ECO:0000313" key="3">
    <source>
        <dbReference type="Proteomes" id="UP000605670"/>
    </source>
</evidence>
<dbReference type="Pfam" id="PF14019">
    <property type="entry name" value="DUF4235"/>
    <property type="match status" value="1"/>
</dbReference>
<keyword evidence="3" id="KW-1185">Reference proteome</keyword>
<accession>A0A917BVN9</accession>
<gene>
    <name evidence="2" type="ORF">GCM10011366_28150</name>
</gene>
<dbReference type="EMBL" id="BMEM01000005">
    <property type="protein sequence ID" value="GGF58689.1"/>
    <property type="molecule type" value="Genomic_DNA"/>
</dbReference>
<dbReference type="AlphaFoldDB" id="A0A917BVN9"/>
<comment type="caution">
    <text evidence="2">The sequence shown here is derived from an EMBL/GenBank/DDBJ whole genome shotgun (WGS) entry which is preliminary data.</text>
</comment>
<evidence type="ECO:0000256" key="1">
    <source>
        <dbReference type="SAM" id="Phobius"/>
    </source>
</evidence>
<reference evidence="2" key="2">
    <citation type="submission" date="2020-09" db="EMBL/GenBank/DDBJ databases">
        <authorList>
            <person name="Sun Q."/>
            <person name="Zhou Y."/>
        </authorList>
    </citation>
    <scope>NUCLEOTIDE SEQUENCE</scope>
    <source>
        <strain evidence="2">CGMCC 1.12160</strain>
    </source>
</reference>
<dbReference type="InterPro" id="IPR025329">
    <property type="entry name" value="DUF4235"/>
</dbReference>
<reference evidence="2" key="1">
    <citation type="journal article" date="2014" name="Int. J. Syst. Evol. Microbiol.">
        <title>Complete genome sequence of Corynebacterium casei LMG S-19264T (=DSM 44701T), isolated from a smear-ripened cheese.</title>
        <authorList>
            <consortium name="US DOE Joint Genome Institute (JGI-PGF)"/>
            <person name="Walter F."/>
            <person name="Albersmeier A."/>
            <person name="Kalinowski J."/>
            <person name="Ruckert C."/>
        </authorList>
    </citation>
    <scope>NUCLEOTIDE SEQUENCE</scope>
    <source>
        <strain evidence="2">CGMCC 1.12160</strain>
    </source>
</reference>
<name>A0A917BVN9_9MICO</name>
<keyword evidence="1" id="KW-1133">Transmembrane helix</keyword>
<proteinExistence type="predicted"/>
<protein>
    <recommendedName>
        <fullName evidence="4">DUF4235 domain-containing protein</fullName>
    </recommendedName>
</protein>
<sequence length="92" mass="9558">MANIVAKLVTTGAAVVASIIAKKTTDGTWKIVTGRNVPNNPDDPEVDLKEAIAFAVLSGALIALSRMLVNRQATRVLGKAQGKSSAQVANET</sequence>
<dbReference type="RefSeq" id="WP_188431871.1">
    <property type="nucleotide sequence ID" value="NZ_BAABKH010000006.1"/>
</dbReference>
<keyword evidence="1" id="KW-0812">Transmembrane</keyword>